<dbReference type="Proteomes" id="UP001180453">
    <property type="component" value="Unassembled WGS sequence"/>
</dbReference>
<sequence>MHTHFTPADIIRLERDVRALRRENPSLAHMRAFDLIAQREGWPNWALLKKNSIPPGPSECLKLVVEPFEPGDRGVFFVKLVIESPKLLAQMKQSDLSFELPAPPPRWVIRQFLKRSDPYLDRAPLAPRGRFVNGKFLCIVSANGVAPADVELEVAAQLQLVSAQIREAAIDALEALWHSSTPGLVRLFFSRPGNGIREIDERAYSSLAAARQAQLPVEYEPIGIPTKDGWWTYQAPFGWQPPAK</sequence>
<reference evidence="1 2" key="1">
    <citation type="submission" date="2023-07" db="EMBL/GenBank/DDBJ databases">
        <title>Sorghum-associated microbial communities from plants grown in Nebraska, USA.</title>
        <authorList>
            <person name="Schachtman D."/>
        </authorList>
    </citation>
    <scope>NUCLEOTIDE SEQUENCE [LARGE SCALE GENOMIC DNA]</scope>
    <source>
        <strain evidence="1 2">BE314</strain>
    </source>
</reference>
<evidence type="ECO:0000313" key="1">
    <source>
        <dbReference type="EMBL" id="MDR7273122.1"/>
    </source>
</evidence>
<proteinExistence type="predicted"/>
<dbReference type="EMBL" id="JAVDXU010000008">
    <property type="protein sequence ID" value="MDR7273122.1"/>
    <property type="molecule type" value="Genomic_DNA"/>
</dbReference>
<dbReference type="RefSeq" id="WP_310273149.1">
    <property type="nucleotide sequence ID" value="NZ_JAVDXU010000008.1"/>
</dbReference>
<keyword evidence="2" id="KW-1185">Reference proteome</keyword>
<comment type="caution">
    <text evidence="1">The sequence shown here is derived from an EMBL/GenBank/DDBJ whole genome shotgun (WGS) entry which is preliminary data.</text>
</comment>
<name>A0ABU1YW89_ROSSA</name>
<accession>A0ABU1YW89</accession>
<protein>
    <submittedName>
        <fullName evidence="1">Uncharacterized protein</fullName>
    </submittedName>
</protein>
<evidence type="ECO:0000313" key="2">
    <source>
        <dbReference type="Proteomes" id="UP001180453"/>
    </source>
</evidence>
<gene>
    <name evidence="1" type="ORF">J2X20_005807</name>
</gene>
<organism evidence="1 2">
    <name type="scientific">Roseateles saccharophilus</name>
    <name type="common">Pseudomonas saccharophila</name>
    <dbReference type="NCBI Taxonomy" id="304"/>
    <lineage>
        <taxon>Bacteria</taxon>
        <taxon>Pseudomonadati</taxon>
        <taxon>Pseudomonadota</taxon>
        <taxon>Betaproteobacteria</taxon>
        <taxon>Burkholderiales</taxon>
        <taxon>Sphaerotilaceae</taxon>
        <taxon>Roseateles</taxon>
    </lineage>
</organism>